<feature type="domain" description="Enoyl reductase (ER)" evidence="9">
    <location>
        <begin position="14"/>
        <end position="332"/>
    </location>
</feature>
<dbReference type="SUPFAM" id="SSF51735">
    <property type="entry name" value="NAD(P)-binding Rossmann-fold domains"/>
    <property type="match status" value="1"/>
</dbReference>
<evidence type="ECO:0000256" key="8">
    <source>
        <dbReference type="RuleBase" id="RU361277"/>
    </source>
</evidence>
<dbReference type="PROSITE" id="PS00059">
    <property type="entry name" value="ADH_ZINC"/>
    <property type="match status" value="1"/>
</dbReference>
<dbReference type="GO" id="GO:0008270">
    <property type="term" value="F:zinc ion binding"/>
    <property type="evidence" value="ECO:0007669"/>
    <property type="project" value="InterPro"/>
</dbReference>
<accession>A0A5C5XNH0</accession>
<keyword evidence="5" id="KW-0521">NADP</keyword>
<dbReference type="InterPro" id="IPR013154">
    <property type="entry name" value="ADH-like_N"/>
</dbReference>
<proteinExistence type="inferred from homology"/>
<keyword evidence="11" id="KW-1185">Reference proteome</keyword>
<dbReference type="InterPro" id="IPR002328">
    <property type="entry name" value="ADH_Zn_CS"/>
</dbReference>
<dbReference type="Gene3D" id="3.90.180.10">
    <property type="entry name" value="Medium-chain alcohol dehydrogenases, catalytic domain"/>
    <property type="match status" value="1"/>
</dbReference>
<dbReference type="InterPro" id="IPR013149">
    <property type="entry name" value="ADH-like_C"/>
</dbReference>
<dbReference type="SMART" id="SM00829">
    <property type="entry name" value="PKS_ER"/>
    <property type="match status" value="1"/>
</dbReference>
<name>A0A5C5XNH0_9PLAN</name>
<reference evidence="10 11" key="1">
    <citation type="submission" date="2019-02" db="EMBL/GenBank/DDBJ databases">
        <title>Deep-cultivation of Planctomycetes and their phenomic and genomic characterization uncovers novel biology.</title>
        <authorList>
            <person name="Wiegand S."/>
            <person name="Jogler M."/>
            <person name="Boedeker C."/>
            <person name="Pinto D."/>
            <person name="Vollmers J."/>
            <person name="Rivas-Marin E."/>
            <person name="Kohn T."/>
            <person name="Peeters S.H."/>
            <person name="Heuer A."/>
            <person name="Rast P."/>
            <person name="Oberbeckmann S."/>
            <person name="Bunk B."/>
            <person name="Jeske O."/>
            <person name="Meyerdierks A."/>
            <person name="Storesund J.E."/>
            <person name="Kallscheuer N."/>
            <person name="Luecker S."/>
            <person name="Lage O.M."/>
            <person name="Pohl T."/>
            <person name="Merkel B.J."/>
            <person name="Hornburger P."/>
            <person name="Mueller R.-W."/>
            <person name="Bruemmer F."/>
            <person name="Labrenz M."/>
            <person name="Spormann A.M."/>
            <person name="Op Den Camp H."/>
            <person name="Overmann J."/>
            <person name="Amann R."/>
            <person name="Jetten M.S.M."/>
            <person name="Mascher T."/>
            <person name="Medema M.H."/>
            <person name="Devos D.P."/>
            <person name="Kaster A.-K."/>
            <person name="Ovreas L."/>
            <person name="Rohde M."/>
            <person name="Galperin M.Y."/>
            <person name="Jogler C."/>
        </authorList>
    </citation>
    <scope>NUCLEOTIDE SEQUENCE [LARGE SCALE GENOMIC DNA]</scope>
    <source>
        <strain evidence="10 11">Pan54</strain>
    </source>
</reference>
<protein>
    <recommendedName>
        <fullName evidence="7">alcohol dehydrogenase (NADP(+))</fullName>
        <ecNumber evidence="7">1.1.1.2</ecNumber>
    </recommendedName>
</protein>
<evidence type="ECO:0000259" key="9">
    <source>
        <dbReference type="SMART" id="SM00829"/>
    </source>
</evidence>
<evidence type="ECO:0000256" key="2">
    <source>
        <dbReference type="ARBA" id="ARBA00008072"/>
    </source>
</evidence>
<dbReference type="RefSeq" id="WP_146506552.1">
    <property type="nucleotide sequence ID" value="NZ_SJPG01000001.1"/>
</dbReference>
<dbReference type="FunFam" id="3.40.50.720:FF:000022">
    <property type="entry name" value="Cinnamyl alcohol dehydrogenase"/>
    <property type="match status" value="1"/>
</dbReference>
<evidence type="ECO:0000256" key="4">
    <source>
        <dbReference type="ARBA" id="ARBA00022833"/>
    </source>
</evidence>
<evidence type="ECO:0000256" key="7">
    <source>
        <dbReference type="ARBA" id="ARBA00024074"/>
    </source>
</evidence>
<evidence type="ECO:0000256" key="6">
    <source>
        <dbReference type="ARBA" id="ARBA00023002"/>
    </source>
</evidence>
<dbReference type="InterPro" id="IPR011032">
    <property type="entry name" value="GroES-like_sf"/>
</dbReference>
<dbReference type="SUPFAM" id="SSF50129">
    <property type="entry name" value="GroES-like"/>
    <property type="match status" value="1"/>
</dbReference>
<keyword evidence="4 8" id="KW-0862">Zinc</keyword>
<dbReference type="InterPro" id="IPR020843">
    <property type="entry name" value="ER"/>
</dbReference>
<dbReference type="OrthoDB" id="9806940at2"/>
<dbReference type="Pfam" id="PF08240">
    <property type="entry name" value="ADH_N"/>
    <property type="match status" value="1"/>
</dbReference>
<dbReference type="GO" id="GO:0008106">
    <property type="term" value="F:alcohol dehydrogenase (NADP+) activity"/>
    <property type="evidence" value="ECO:0007669"/>
    <property type="project" value="UniProtKB-EC"/>
</dbReference>
<dbReference type="InterPro" id="IPR036291">
    <property type="entry name" value="NAD(P)-bd_dom_sf"/>
</dbReference>
<comment type="cofactor">
    <cofactor evidence="1 8">
        <name>Zn(2+)</name>
        <dbReference type="ChEBI" id="CHEBI:29105"/>
    </cofactor>
</comment>
<dbReference type="InterPro" id="IPR047109">
    <property type="entry name" value="CAD-like"/>
</dbReference>
<keyword evidence="3 8" id="KW-0479">Metal-binding</keyword>
<dbReference type="FunFam" id="3.90.180.10:FF:000018">
    <property type="entry name" value="NAD(P)-dependent alcohol dehydrogenase"/>
    <property type="match status" value="1"/>
</dbReference>
<keyword evidence="6 10" id="KW-0560">Oxidoreductase</keyword>
<dbReference type="CDD" id="cd05283">
    <property type="entry name" value="CAD1"/>
    <property type="match status" value="1"/>
</dbReference>
<dbReference type="Proteomes" id="UP000316095">
    <property type="component" value="Unassembled WGS sequence"/>
</dbReference>
<comment type="caution">
    <text evidence="10">The sequence shown here is derived from an EMBL/GenBank/DDBJ whole genome shotgun (WGS) entry which is preliminary data.</text>
</comment>
<dbReference type="PANTHER" id="PTHR42683">
    <property type="entry name" value="ALDEHYDE REDUCTASE"/>
    <property type="match status" value="1"/>
</dbReference>
<dbReference type="Gene3D" id="3.40.50.720">
    <property type="entry name" value="NAD(P)-binding Rossmann-like Domain"/>
    <property type="match status" value="1"/>
</dbReference>
<comment type="similarity">
    <text evidence="2 8">Belongs to the zinc-containing alcohol dehydrogenase family.</text>
</comment>
<evidence type="ECO:0000313" key="10">
    <source>
        <dbReference type="EMBL" id="TWT64268.1"/>
    </source>
</evidence>
<evidence type="ECO:0000313" key="11">
    <source>
        <dbReference type="Proteomes" id="UP000316095"/>
    </source>
</evidence>
<dbReference type="Pfam" id="PF00107">
    <property type="entry name" value="ADH_zinc_N"/>
    <property type="match status" value="1"/>
</dbReference>
<evidence type="ECO:0000256" key="1">
    <source>
        <dbReference type="ARBA" id="ARBA00001947"/>
    </source>
</evidence>
<organism evidence="10 11">
    <name type="scientific">Rubinisphaera italica</name>
    <dbReference type="NCBI Taxonomy" id="2527969"/>
    <lineage>
        <taxon>Bacteria</taxon>
        <taxon>Pseudomonadati</taxon>
        <taxon>Planctomycetota</taxon>
        <taxon>Planctomycetia</taxon>
        <taxon>Planctomycetales</taxon>
        <taxon>Planctomycetaceae</taxon>
        <taxon>Rubinisphaera</taxon>
    </lineage>
</organism>
<sequence>MTTVKAYAAREAKGPFEAYEYELPEIGPDDVDIEVISCGICHSDLSMLDNEWDLTQYPFVGGHEVIGKVAAKGEHVPALEIGDLVGLGWNSRSCMHCQPCLSGDQNLCPTIEGTITHQHGGFADKVRCHWGWAVKLPDELNPITAGPLLCGGITVFNPLVQNDISPMSKVAVVGIGGLGHMALQFLNAWGCEVTAISRSRDKEEEARELGAHEYIATDEDEPFEDVQSKFDMVLNTTNAMLPWDDYIATLAPKGVLHTVGAAPKVEATVFPMIMGQKSLKSSPLGSIATTQKMLEFCARHDIAPMTEVSKMSDINDAFEKLRNGSPRYRLVLTR</sequence>
<evidence type="ECO:0000256" key="5">
    <source>
        <dbReference type="ARBA" id="ARBA00022857"/>
    </source>
</evidence>
<dbReference type="EC" id="1.1.1.2" evidence="7"/>
<evidence type="ECO:0000256" key="3">
    <source>
        <dbReference type="ARBA" id="ARBA00022723"/>
    </source>
</evidence>
<dbReference type="EMBL" id="SJPG01000001">
    <property type="protein sequence ID" value="TWT64268.1"/>
    <property type="molecule type" value="Genomic_DNA"/>
</dbReference>
<dbReference type="AlphaFoldDB" id="A0A5C5XNH0"/>
<gene>
    <name evidence="10" type="primary">ahr</name>
    <name evidence="10" type="ORF">Pan54_50300</name>
</gene>